<keyword evidence="3" id="KW-1185">Reference proteome</keyword>
<evidence type="ECO:0000259" key="1">
    <source>
        <dbReference type="PROSITE" id="PS50181"/>
    </source>
</evidence>
<dbReference type="PROSITE" id="PS50181">
    <property type="entry name" value="FBOX"/>
    <property type="match status" value="1"/>
</dbReference>
<name>A0A8J2KUN2_9HEXA</name>
<dbReference type="InterPro" id="IPR001810">
    <property type="entry name" value="F-box_dom"/>
</dbReference>
<organism evidence="2 3">
    <name type="scientific">Allacma fusca</name>
    <dbReference type="NCBI Taxonomy" id="39272"/>
    <lineage>
        <taxon>Eukaryota</taxon>
        <taxon>Metazoa</taxon>
        <taxon>Ecdysozoa</taxon>
        <taxon>Arthropoda</taxon>
        <taxon>Hexapoda</taxon>
        <taxon>Collembola</taxon>
        <taxon>Symphypleona</taxon>
        <taxon>Sminthuridae</taxon>
        <taxon>Allacma</taxon>
    </lineage>
</organism>
<protein>
    <recommendedName>
        <fullName evidence="1">F-box domain-containing protein</fullName>
    </recommendedName>
</protein>
<evidence type="ECO:0000313" key="3">
    <source>
        <dbReference type="Proteomes" id="UP000708208"/>
    </source>
</evidence>
<dbReference type="EMBL" id="CAJVCH010530365">
    <property type="protein sequence ID" value="CAG7823704.1"/>
    <property type="molecule type" value="Genomic_DNA"/>
</dbReference>
<gene>
    <name evidence="2" type="ORF">AFUS01_LOCUS33905</name>
</gene>
<sequence length="476" mass="54044">MTDATIISEGEDTTTIVGSSAFESIPIEVLRKIFSFLSFEDNLRARDVCTLWCDLVDENLSFNVPLGNETLGTVQLMNRPIKSLFVSNLTKEISFADSIRGNIGTKVDHLFLGRVSHPYPSISQDNLIALLTSLKEITSLTISPRSLDIKDLSLFTMISLGNVTKLEILVRRLSELETFKGILQLRLPSLQHLRLDWEKVYVSNVEKMMPLYEEMYAFVGRHKRMLRTLDLSMPYHWIDRHVPTTGDDRRSEILRTLPQVQLESVMLQGLPVEGSPVFNLGFHLLNHQKSLRALSLKDLKVGYYTRLRPLFLNSAGTLTELRMEGASMGASSYGPFSCQLLKPCLNLRKLTIHNPQISELTRIEDLPLGLEALSLKMPIDGRVVYSWIWSNLVDLKELGIRPTLWDSHAVVDINHFQHLLALPHLTKLTLSDGLFQSREILEFTQRTSGLTLNAASYSWPDLVNVYIHVDREVYSP</sequence>
<evidence type="ECO:0000313" key="2">
    <source>
        <dbReference type="EMBL" id="CAG7823704.1"/>
    </source>
</evidence>
<dbReference type="AlphaFoldDB" id="A0A8J2KUN2"/>
<feature type="domain" description="F-box" evidence="1">
    <location>
        <begin position="19"/>
        <end position="65"/>
    </location>
</feature>
<dbReference type="SMART" id="SM00256">
    <property type="entry name" value="FBOX"/>
    <property type="match status" value="1"/>
</dbReference>
<dbReference type="Pfam" id="PF12937">
    <property type="entry name" value="F-box-like"/>
    <property type="match status" value="1"/>
</dbReference>
<dbReference type="Proteomes" id="UP000708208">
    <property type="component" value="Unassembled WGS sequence"/>
</dbReference>
<accession>A0A8J2KUN2</accession>
<proteinExistence type="predicted"/>
<comment type="caution">
    <text evidence="2">The sequence shown here is derived from an EMBL/GenBank/DDBJ whole genome shotgun (WGS) entry which is preliminary data.</text>
</comment>
<reference evidence="2" key="1">
    <citation type="submission" date="2021-06" db="EMBL/GenBank/DDBJ databases">
        <authorList>
            <person name="Hodson N. C."/>
            <person name="Mongue J. A."/>
            <person name="Jaron S. K."/>
        </authorList>
    </citation>
    <scope>NUCLEOTIDE SEQUENCE</scope>
</reference>